<keyword evidence="2" id="KW-1185">Reference proteome</keyword>
<dbReference type="Proteomes" id="UP000095210">
    <property type="component" value="Chromosome"/>
</dbReference>
<proteinExistence type="predicted"/>
<dbReference type="AlphaFoldDB" id="A0AAC9HSU0"/>
<gene>
    <name evidence="1" type="ORF">TL08_15105</name>
</gene>
<protein>
    <submittedName>
        <fullName evidence="1">Uncharacterized protein</fullName>
    </submittedName>
</protein>
<reference evidence="2" key="1">
    <citation type="submission" date="2016-03" db="EMBL/GenBank/DDBJ databases">
        <title>Complete genome sequence of the type strain Actinoalloteichus hymeniacidonis DSM 45092.</title>
        <authorList>
            <person name="Schaffert L."/>
            <person name="Albersmeier A."/>
            <person name="Winkler A."/>
            <person name="Kalinowski J."/>
            <person name="Zotchev S."/>
            <person name="Ruckert C."/>
        </authorList>
    </citation>
    <scope>NUCLEOTIDE SEQUENCE [LARGE SCALE GENOMIC DNA]</scope>
    <source>
        <strain evidence="2">HPA177(T) (DSM 45092(T))</strain>
    </source>
</reference>
<dbReference type="EMBL" id="CP014859">
    <property type="protein sequence ID" value="AOS63830.1"/>
    <property type="molecule type" value="Genomic_DNA"/>
</dbReference>
<evidence type="ECO:0000313" key="2">
    <source>
        <dbReference type="Proteomes" id="UP000095210"/>
    </source>
</evidence>
<dbReference type="KEGG" id="ahm:TL08_15105"/>
<dbReference type="RefSeq" id="WP_157421095.1">
    <property type="nucleotide sequence ID" value="NZ_CP014859.1"/>
</dbReference>
<sequence>MTGELAVEDGGIADRDVWFAQDTQSECGSRRDRHLVAGFRPEPGTLVVSLCCRSLVAGRPPATEDHCIASPGFRLCWDCGEVAAGRRPPPPTIRELGPVRLVRLRSDLVIEPRRLVHVSPPPDPAPALLRTRCGKELRIADLDILDGPGEESGMPCGVCLAASLIVSGADAMVGTSVSRRLGEPAVDADGLAFARSERWQGGSGYLGGRRVRRRAGRSVRGPVTMPADCCRPHTPRGRPTRWRGRGGYGLDEWW</sequence>
<name>A0AAC9HSU0_9PSEU</name>
<evidence type="ECO:0000313" key="1">
    <source>
        <dbReference type="EMBL" id="AOS63830.1"/>
    </source>
</evidence>
<organism evidence="1 2">
    <name type="scientific">Actinoalloteichus hymeniacidonis</name>
    <dbReference type="NCBI Taxonomy" id="340345"/>
    <lineage>
        <taxon>Bacteria</taxon>
        <taxon>Bacillati</taxon>
        <taxon>Actinomycetota</taxon>
        <taxon>Actinomycetes</taxon>
        <taxon>Pseudonocardiales</taxon>
        <taxon>Pseudonocardiaceae</taxon>
        <taxon>Actinoalloteichus</taxon>
    </lineage>
</organism>
<accession>A0AAC9HSU0</accession>